<protein>
    <submittedName>
        <fullName evidence="2">Uncharacterized protein</fullName>
    </submittedName>
</protein>
<proteinExistence type="predicted"/>
<sequence>MRPGSLYDSRQVPTPYGFVHVAIPSYPDEDAVKEPTAEPAYPDEDAVKEPTAEPAYPDEGDVEEIAAKSEYSDEDATDDNLANSAKNKTGRLRDANTDSTMSKFTNHIPYPEDYPDMLNPDTSYNTMRKYLVPLSGQPIQYDALISWQLVQAFLRAKHATNELKDAAKIRYTENAFTVSHYLLHDFFYNPNNTTELNEPITALVRRITVTIPTELRARTQQECSNILHQLRILLECSNLQSVDIHLIGDGQLTGIDWPTQDAIRVIAPVVQDLITMFQGRFSIHKILKHSRAQTNITSYWPKPRKTGFKTSKSSTAGVEQMMKEQVEHWIKMV</sequence>
<accession>A0A8K0SCA0</accession>
<evidence type="ECO:0000313" key="3">
    <source>
        <dbReference type="Proteomes" id="UP000813444"/>
    </source>
</evidence>
<name>A0A8K0SCA0_9HYPO</name>
<evidence type="ECO:0000256" key="1">
    <source>
        <dbReference type="SAM" id="MobiDB-lite"/>
    </source>
</evidence>
<dbReference type="Proteomes" id="UP000813444">
    <property type="component" value="Unassembled WGS sequence"/>
</dbReference>
<dbReference type="EMBL" id="JAGPNK010000042">
    <property type="protein sequence ID" value="KAH7303022.1"/>
    <property type="molecule type" value="Genomic_DNA"/>
</dbReference>
<gene>
    <name evidence="2" type="ORF">B0I35DRAFT_447348</name>
</gene>
<reference evidence="2" key="1">
    <citation type="journal article" date="2021" name="Nat. Commun.">
        <title>Genetic determinants of endophytism in the Arabidopsis root mycobiome.</title>
        <authorList>
            <person name="Mesny F."/>
            <person name="Miyauchi S."/>
            <person name="Thiergart T."/>
            <person name="Pickel B."/>
            <person name="Atanasova L."/>
            <person name="Karlsson M."/>
            <person name="Huettel B."/>
            <person name="Barry K.W."/>
            <person name="Haridas S."/>
            <person name="Chen C."/>
            <person name="Bauer D."/>
            <person name="Andreopoulos W."/>
            <person name="Pangilinan J."/>
            <person name="LaButti K."/>
            <person name="Riley R."/>
            <person name="Lipzen A."/>
            <person name="Clum A."/>
            <person name="Drula E."/>
            <person name="Henrissat B."/>
            <person name="Kohler A."/>
            <person name="Grigoriev I.V."/>
            <person name="Martin F.M."/>
            <person name="Hacquard S."/>
        </authorList>
    </citation>
    <scope>NUCLEOTIDE SEQUENCE</scope>
    <source>
        <strain evidence="2">MPI-CAGE-CH-0235</strain>
    </source>
</reference>
<keyword evidence="3" id="KW-1185">Reference proteome</keyword>
<evidence type="ECO:0000313" key="2">
    <source>
        <dbReference type="EMBL" id="KAH7303022.1"/>
    </source>
</evidence>
<comment type="caution">
    <text evidence="2">The sequence shown here is derived from an EMBL/GenBank/DDBJ whole genome shotgun (WGS) entry which is preliminary data.</text>
</comment>
<feature type="region of interest" description="Disordered" evidence="1">
    <location>
        <begin position="27"/>
        <end position="100"/>
    </location>
</feature>
<organism evidence="2 3">
    <name type="scientific">Stachybotrys elegans</name>
    <dbReference type="NCBI Taxonomy" id="80388"/>
    <lineage>
        <taxon>Eukaryota</taxon>
        <taxon>Fungi</taxon>
        <taxon>Dikarya</taxon>
        <taxon>Ascomycota</taxon>
        <taxon>Pezizomycotina</taxon>
        <taxon>Sordariomycetes</taxon>
        <taxon>Hypocreomycetidae</taxon>
        <taxon>Hypocreales</taxon>
        <taxon>Stachybotryaceae</taxon>
        <taxon>Stachybotrys</taxon>
    </lineage>
</organism>
<dbReference type="AlphaFoldDB" id="A0A8K0SCA0"/>
<dbReference type="OrthoDB" id="5152119at2759"/>